<name>A0A100Y0N3_9ACTN</name>
<accession>A0A100Y0N3</accession>
<proteinExistence type="predicted"/>
<organism evidence="1 2">
    <name type="scientific">Streptomyces kanasensis</name>
    <dbReference type="NCBI Taxonomy" id="936756"/>
    <lineage>
        <taxon>Bacteria</taxon>
        <taxon>Bacillati</taxon>
        <taxon>Actinomycetota</taxon>
        <taxon>Actinomycetes</taxon>
        <taxon>Kitasatosporales</taxon>
        <taxon>Streptomycetaceae</taxon>
        <taxon>Streptomyces</taxon>
    </lineage>
</organism>
<protein>
    <submittedName>
        <fullName evidence="1">Uncharacterized protein</fullName>
    </submittedName>
</protein>
<keyword evidence="2" id="KW-1185">Reference proteome</keyword>
<reference evidence="1 2" key="1">
    <citation type="submission" date="2015-11" db="EMBL/GenBank/DDBJ databases">
        <title>Genome-wide analysis reveals the secondary metabolome in Streptomyces kanasensis ZX01.</title>
        <authorList>
            <person name="Zhang G."/>
            <person name="Han L."/>
            <person name="Feng J."/>
            <person name="Zhang X."/>
        </authorList>
    </citation>
    <scope>NUCLEOTIDE SEQUENCE [LARGE SCALE GENOMIC DNA]</scope>
    <source>
        <strain evidence="1 2">ZX01</strain>
    </source>
</reference>
<dbReference type="EMBL" id="LNSV01000133">
    <property type="protein sequence ID" value="KUH35522.1"/>
    <property type="molecule type" value="Genomic_DNA"/>
</dbReference>
<evidence type="ECO:0000313" key="2">
    <source>
        <dbReference type="Proteomes" id="UP000054011"/>
    </source>
</evidence>
<dbReference type="STRING" id="936756.ATE80_28730"/>
<gene>
    <name evidence="1" type="ORF">ATE80_28730</name>
</gene>
<sequence>MLIEGLTVGHGRGGRLLAHPDLLGFSLACDTTVSPGGSSEFIDASTGSVPFDADRMLWILLVDPAWLAQSASQVLSSSSV</sequence>
<comment type="caution">
    <text evidence="1">The sequence shown here is derived from an EMBL/GenBank/DDBJ whole genome shotgun (WGS) entry which is preliminary data.</text>
</comment>
<dbReference type="AlphaFoldDB" id="A0A100Y0N3"/>
<evidence type="ECO:0000313" key="1">
    <source>
        <dbReference type="EMBL" id="KUH35522.1"/>
    </source>
</evidence>
<dbReference type="Proteomes" id="UP000054011">
    <property type="component" value="Unassembled WGS sequence"/>
</dbReference>